<evidence type="ECO:0000256" key="3">
    <source>
        <dbReference type="ARBA" id="ARBA00023163"/>
    </source>
</evidence>
<evidence type="ECO:0000256" key="2">
    <source>
        <dbReference type="ARBA" id="ARBA00023125"/>
    </source>
</evidence>
<keyword evidence="6" id="KW-1185">Reference proteome</keyword>
<reference evidence="5 6" key="1">
    <citation type="submission" date="2015-03" db="EMBL/GenBank/DDBJ databases">
        <title>Genome assembly of Sandaracinus amylolyticus DSM 53668.</title>
        <authorList>
            <person name="Sharma G."/>
            <person name="Subramanian S."/>
        </authorList>
    </citation>
    <scope>NUCLEOTIDE SEQUENCE [LARGE SCALE GENOMIC DNA]</scope>
    <source>
        <strain evidence="5 6">DSM 53668</strain>
    </source>
</reference>
<keyword evidence="3" id="KW-0804">Transcription</keyword>
<sequence length="127" mass="14324">MRDVLDRIGDKWSVLVVAMLGIERMRFNELKRSIDGISQRMLTLTLKALERDGLVTRTAYPTIPPRVEYELTELGRTLLAPITALAAWARQNRDAVEEARDKYDAKLARRARSARAAEERAGATGRA</sequence>
<protein>
    <submittedName>
        <fullName evidence="5">Transcriptional regulator, HxlR family protein</fullName>
    </submittedName>
</protein>
<keyword evidence="1" id="KW-0805">Transcription regulation</keyword>
<dbReference type="PANTHER" id="PTHR33204:SF39">
    <property type="entry name" value="TRANSCRIPTIONAL REGULATORY PROTEIN"/>
    <property type="match status" value="1"/>
</dbReference>
<evidence type="ECO:0000256" key="1">
    <source>
        <dbReference type="ARBA" id="ARBA00023015"/>
    </source>
</evidence>
<accession>A0A0F6YH43</accession>
<dbReference type="Pfam" id="PF01638">
    <property type="entry name" value="HxlR"/>
    <property type="match status" value="1"/>
</dbReference>
<dbReference type="InterPro" id="IPR036388">
    <property type="entry name" value="WH-like_DNA-bd_sf"/>
</dbReference>
<dbReference type="Proteomes" id="UP000034883">
    <property type="component" value="Chromosome"/>
</dbReference>
<dbReference type="Gene3D" id="1.10.10.10">
    <property type="entry name" value="Winged helix-like DNA-binding domain superfamily/Winged helix DNA-binding domain"/>
    <property type="match status" value="1"/>
</dbReference>
<gene>
    <name evidence="5" type="ORF">DB32_002587</name>
</gene>
<dbReference type="PANTHER" id="PTHR33204">
    <property type="entry name" value="TRANSCRIPTIONAL REGULATOR, MARR FAMILY"/>
    <property type="match status" value="1"/>
</dbReference>
<name>A0A0F6YH43_9BACT</name>
<dbReference type="InterPro" id="IPR036390">
    <property type="entry name" value="WH_DNA-bd_sf"/>
</dbReference>
<evidence type="ECO:0000259" key="4">
    <source>
        <dbReference type="PROSITE" id="PS51118"/>
    </source>
</evidence>
<dbReference type="PROSITE" id="PS51118">
    <property type="entry name" value="HTH_HXLR"/>
    <property type="match status" value="1"/>
</dbReference>
<dbReference type="EMBL" id="CP011125">
    <property type="protein sequence ID" value="AKF05438.1"/>
    <property type="molecule type" value="Genomic_DNA"/>
</dbReference>
<keyword evidence="2" id="KW-0238">DNA-binding</keyword>
<organism evidence="5 6">
    <name type="scientific">Sandaracinus amylolyticus</name>
    <dbReference type="NCBI Taxonomy" id="927083"/>
    <lineage>
        <taxon>Bacteria</taxon>
        <taxon>Pseudomonadati</taxon>
        <taxon>Myxococcota</taxon>
        <taxon>Polyangia</taxon>
        <taxon>Polyangiales</taxon>
        <taxon>Sandaracinaceae</taxon>
        <taxon>Sandaracinus</taxon>
    </lineage>
</organism>
<dbReference type="InterPro" id="IPR002577">
    <property type="entry name" value="HTH_HxlR"/>
</dbReference>
<dbReference type="SUPFAM" id="SSF46785">
    <property type="entry name" value="Winged helix' DNA-binding domain"/>
    <property type="match status" value="1"/>
</dbReference>
<dbReference type="AlphaFoldDB" id="A0A0F6YH43"/>
<proteinExistence type="predicted"/>
<evidence type="ECO:0000313" key="6">
    <source>
        <dbReference type="Proteomes" id="UP000034883"/>
    </source>
</evidence>
<evidence type="ECO:0000313" key="5">
    <source>
        <dbReference type="EMBL" id="AKF05438.1"/>
    </source>
</evidence>
<feature type="domain" description="HTH hxlR-type" evidence="4">
    <location>
        <begin position="1"/>
        <end position="97"/>
    </location>
</feature>
<dbReference type="GO" id="GO:0003677">
    <property type="term" value="F:DNA binding"/>
    <property type="evidence" value="ECO:0007669"/>
    <property type="project" value="UniProtKB-KW"/>
</dbReference>
<dbReference type="KEGG" id="samy:DB32_002587"/>
<dbReference type="STRING" id="927083.DB32_002587"/>